<keyword evidence="1" id="KW-1133">Transmembrane helix</keyword>
<evidence type="ECO:0000313" key="2">
    <source>
        <dbReference type="EMBL" id="MBB5894385.1"/>
    </source>
</evidence>
<proteinExistence type="predicted"/>
<evidence type="ECO:0000313" key="3">
    <source>
        <dbReference type="Proteomes" id="UP000585638"/>
    </source>
</evidence>
<gene>
    <name evidence="2" type="ORF">BJ998_005581</name>
</gene>
<organism evidence="2 3">
    <name type="scientific">Kutzneria kofuensis</name>
    <dbReference type="NCBI Taxonomy" id="103725"/>
    <lineage>
        <taxon>Bacteria</taxon>
        <taxon>Bacillati</taxon>
        <taxon>Actinomycetota</taxon>
        <taxon>Actinomycetes</taxon>
        <taxon>Pseudonocardiales</taxon>
        <taxon>Pseudonocardiaceae</taxon>
        <taxon>Kutzneria</taxon>
    </lineage>
</organism>
<dbReference type="RefSeq" id="WP_184866313.1">
    <property type="nucleotide sequence ID" value="NZ_BAAAWY010000029.1"/>
</dbReference>
<keyword evidence="1" id="KW-0812">Transmembrane</keyword>
<protein>
    <submittedName>
        <fullName evidence="2">Uncharacterized protein</fullName>
    </submittedName>
</protein>
<comment type="caution">
    <text evidence="2">The sequence shown here is derived from an EMBL/GenBank/DDBJ whole genome shotgun (WGS) entry which is preliminary data.</text>
</comment>
<feature type="transmembrane region" description="Helical" evidence="1">
    <location>
        <begin position="21"/>
        <end position="40"/>
    </location>
</feature>
<name>A0A7W9KKZ9_9PSEU</name>
<feature type="transmembrane region" description="Helical" evidence="1">
    <location>
        <begin position="46"/>
        <end position="65"/>
    </location>
</feature>
<keyword evidence="1" id="KW-0472">Membrane</keyword>
<sequence>MIALLSMVNEQEQAADGLGRTVSGLVMLSTALTTGLGGVYMTTRSVVVTTLVAGVVAVLGTTVVLRHRPHRSGEATEAERRERA</sequence>
<dbReference type="AlphaFoldDB" id="A0A7W9KKZ9"/>
<keyword evidence="3" id="KW-1185">Reference proteome</keyword>
<dbReference type="Proteomes" id="UP000585638">
    <property type="component" value="Unassembled WGS sequence"/>
</dbReference>
<evidence type="ECO:0000256" key="1">
    <source>
        <dbReference type="SAM" id="Phobius"/>
    </source>
</evidence>
<accession>A0A7W9KKZ9</accession>
<reference evidence="2 3" key="1">
    <citation type="submission" date="2020-08" db="EMBL/GenBank/DDBJ databases">
        <title>Sequencing the genomes of 1000 actinobacteria strains.</title>
        <authorList>
            <person name="Klenk H.-P."/>
        </authorList>
    </citation>
    <scope>NUCLEOTIDE SEQUENCE [LARGE SCALE GENOMIC DNA]</scope>
    <source>
        <strain evidence="2 3">DSM 43851</strain>
    </source>
</reference>
<dbReference type="EMBL" id="JACHIR010000001">
    <property type="protein sequence ID" value="MBB5894385.1"/>
    <property type="molecule type" value="Genomic_DNA"/>
</dbReference>